<name>A0A2Z4HG35_9EUKA</name>
<keyword evidence="1" id="KW-0934">Plastid</keyword>
<dbReference type="RefSeq" id="YP_009504496.1">
    <property type="nucleotide sequence ID" value="NC_038215.1"/>
</dbReference>
<proteinExistence type="predicted"/>
<protein>
    <submittedName>
        <fullName evidence="1">Uncharacterized protein</fullName>
    </submittedName>
</protein>
<dbReference type="GeneID" id="37543679"/>
<gene>
    <name evidence="1" type="primary">orf12</name>
</gene>
<dbReference type="AlphaFoldDB" id="A0A2Z4HG35"/>
<geneLocation type="plastid" evidence="1"/>
<sequence length="34" mass="4126">MLTSEIHYSTFNGVFFLKNNYILLKHNQYIFILC</sequence>
<evidence type="ECO:0000313" key="1">
    <source>
        <dbReference type="EMBL" id="AWW13750.1"/>
    </source>
</evidence>
<accession>A0A2Z4HG35</accession>
<dbReference type="EMBL" id="MG601102">
    <property type="protein sequence ID" value="AWW13750.1"/>
    <property type="molecule type" value="Genomic_DNA"/>
</dbReference>
<organism evidence="1">
    <name type="scientific">Cyanophora sudae</name>
    <dbReference type="NCBI Taxonomy" id="1522369"/>
    <lineage>
        <taxon>Eukaryota</taxon>
        <taxon>Glaucocystophyceae</taxon>
        <taxon>Cyanophorales</taxon>
        <taxon>Cyanophoraceae</taxon>
        <taxon>Cyanophora</taxon>
    </lineage>
</organism>
<reference evidence="1" key="1">
    <citation type="journal article" date="2018" name="Adv. Bot. Res.">
        <title>Chapter Four - Comparative Plastid Genomics of Glaucophytes species.</title>
        <authorList>
            <person name="Reyes-Prieto A."/>
            <person name="Russell S."/>
            <person name="Figueroa-Martinez F."/>
            <person name="Jackson C."/>
        </authorList>
    </citation>
    <scope>NUCLEOTIDE SEQUENCE</scope>
    <source>
        <strain evidence="1">NIES-764</strain>
    </source>
</reference>